<dbReference type="RefSeq" id="WP_089300516.1">
    <property type="nucleotide sequence ID" value="NZ_FZNW01000005.1"/>
</dbReference>
<dbReference type="AlphaFoldDB" id="A0A238W7N5"/>
<gene>
    <name evidence="2" type="ORF">SAMN06265360_105205</name>
</gene>
<feature type="compositionally biased region" description="Basic and acidic residues" evidence="1">
    <location>
        <begin position="42"/>
        <end position="51"/>
    </location>
</feature>
<dbReference type="Proteomes" id="UP000198348">
    <property type="component" value="Unassembled WGS sequence"/>
</dbReference>
<feature type="compositionally biased region" description="Basic residues" evidence="1">
    <location>
        <begin position="1"/>
        <end position="12"/>
    </location>
</feature>
<protein>
    <recommendedName>
        <fullName evidence="4">DUF3073 domain-containing protein</fullName>
    </recommendedName>
</protein>
<proteinExistence type="predicted"/>
<evidence type="ECO:0000256" key="1">
    <source>
        <dbReference type="SAM" id="MobiDB-lite"/>
    </source>
</evidence>
<dbReference type="Pfam" id="PF11273">
    <property type="entry name" value="DUF3073"/>
    <property type="match status" value="1"/>
</dbReference>
<dbReference type="EMBL" id="FZNW01000005">
    <property type="protein sequence ID" value="SNR42586.1"/>
    <property type="molecule type" value="Genomic_DNA"/>
</dbReference>
<keyword evidence="3" id="KW-1185">Reference proteome</keyword>
<dbReference type="OrthoDB" id="3217921at2"/>
<sequence>MGRGRAKAKQAKVARELKYRTPPTDLNALERELAGKSPGQGHNEDQYHDPYDPYDSYDPYEGEDGHRS</sequence>
<reference evidence="2 3" key="1">
    <citation type="submission" date="2017-06" db="EMBL/GenBank/DDBJ databases">
        <authorList>
            <person name="Kim H.J."/>
            <person name="Triplett B.A."/>
        </authorList>
    </citation>
    <scope>NUCLEOTIDE SEQUENCE [LARGE SCALE GENOMIC DNA]</scope>
    <source>
        <strain evidence="2 3">DSM 45207</strain>
    </source>
</reference>
<evidence type="ECO:0000313" key="3">
    <source>
        <dbReference type="Proteomes" id="UP000198348"/>
    </source>
</evidence>
<dbReference type="InterPro" id="IPR021426">
    <property type="entry name" value="DUF3073"/>
</dbReference>
<organism evidence="2 3">
    <name type="scientific">Haloechinothrix alba</name>
    <dbReference type="NCBI Taxonomy" id="664784"/>
    <lineage>
        <taxon>Bacteria</taxon>
        <taxon>Bacillati</taxon>
        <taxon>Actinomycetota</taxon>
        <taxon>Actinomycetes</taxon>
        <taxon>Pseudonocardiales</taxon>
        <taxon>Pseudonocardiaceae</taxon>
        <taxon>Haloechinothrix</taxon>
    </lineage>
</organism>
<name>A0A238W7N5_9PSEU</name>
<feature type="region of interest" description="Disordered" evidence="1">
    <location>
        <begin position="1"/>
        <end position="68"/>
    </location>
</feature>
<accession>A0A238W7N5</accession>
<evidence type="ECO:0000313" key="2">
    <source>
        <dbReference type="EMBL" id="SNR42586.1"/>
    </source>
</evidence>
<evidence type="ECO:0008006" key="4">
    <source>
        <dbReference type="Google" id="ProtNLM"/>
    </source>
</evidence>